<dbReference type="RefSeq" id="WP_132866678.1">
    <property type="nucleotide sequence ID" value="NZ_JTJC03000001.1"/>
</dbReference>
<protein>
    <submittedName>
        <fullName evidence="1">Uncharacterized protein</fullName>
    </submittedName>
</protein>
<evidence type="ECO:0000313" key="2">
    <source>
        <dbReference type="Proteomes" id="UP000031532"/>
    </source>
</evidence>
<keyword evidence="2" id="KW-1185">Reference proteome</keyword>
<reference evidence="1 2" key="1">
    <citation type="journal article" date="2015" name="Genome Announc.">
        <title>Draft Genome Sequence of the Terrestrial Cyanobacterium Scytonema millei VB511283, Isolated from Eastern India.</title>
        <authorList>
            <person name="Sen D."/>
            <person name="Chandrababunaidu M.M."/>
            <person name="Singh D."/>
            <person name="Sanghi N."/>
            <person name="Ghorai A."/>
            <person name="Mishra G.P."/>
            <person name="Madduluri M."/>
            <person name="Adhikary S.P."/>
            <person name="Tripathy S."/>
        </authorList>
    </citation>
    <scope>NUCLEOTIDE SEQUENCE [LARGE SCALE GENOMIC DNA]</scope>
    <source>
        <strain evidence="1 2">VB511283</strain>
    </source>
</reference>
<dbReference type="Proteomes" id="UP000031532">
    <property type="component" value="Unassembled WGS sequence"/>
</dbReference>
<dbReference type="EMBL" id="JTJC03000001">
    <property type="protein sequence ID" value="NHC34167.1"/>
    <property type="molecule type" value="Genomic_DNA"/>
</dbReference>
<evidence type="ECO:0000313" key="1">
    <source>
        <dbReference type="EMBL" id="NHC34167.1"/>
    </source>
</evidence>
<gene>
    <name evidence="1" type="ORF">QH73_0005740</name>
</gene>
<comment type="caution">
    <text evidence="1">The sequence shown here is derived from an EMBL/GenBank/DDBJ whole genome shotgun (WGS) entry which is preliminary data.</text>
</comment>
<sequence>MAVVQNIAAYTFPQIAHLQQEFYLHSQFFRIYTNVDFFLREQGAGSRRDKGDKEVESKLI</sequence>
<accession>A0A9X5E537</accession>
<proteinExistence type="predicted"/>
<dbReference type="AlphaFoldDB" id="A0A9X5E537"/>
<organism evidence="1 2">
    <name type="scientific">Scytonema millei VB511283</name>
    <dbReference type="NCBI Taxonomy" id="1245923"/>
    <lineage>
        <taxon>Bacteria</taxon>
        <taxon>Bacillati</taxon>
        <taxon>Cyanobacteriota</taxon>
        <taxon>Cyanophyceae</taxon>
        <taxon>Nostocales</taxon>
        <taxon>Scytonemataceae</taxon>
        <taxon>Scytonema</taxon>
    </lineage>
</organism>
<name>A0A9X5E537_9CYAN</name>